<gene>
    <name evidence="2" type="ORF">DSOUD_3126</name>
</gene>
<protein>
    <recommendedName>
        <fullName evidence="1">YdhG-like domain-containing protein</fullName>
    </recommendedName>
</protein>
<accession>A0A0M4D508</accession>
<organism evidence="2 3">
    <name type="scientific">Desulfuromonas soudanensis</name>
    <dbReference type="NCBI Taxonomy" id="1603606"/>
    <lineage>
        <taxon>Bacteria</taxon>
        <taxon>Pseudomonadati</taxon>
        <taxon>Thermodesulfobacteriota</taxon>
        <taxon>Desulfuromonadia</taxon>
        <taxon>Desulfuromonadales</taxon>
        <taxon>Desulfuromonadaceae</taxon>
        <taxon>Desulfuromonas</taxon>
    </lineage>
</organism>
<evidence type="ECO:0000259" key="1">
    <source>
        <dbReference type="Pfam" id="PF08818"/>
    </source>
</evidence>
<dbReference type="InterPro" id="IPR014922">
    <property type="entry name" value="YdhG-like"/>
</dbReference>
<proteinExistence type="predicted"/>
<keyword evidence="3" id="KW-1185">Reference proteome</keyword>
<dbReference type="KEGG" id="des:DSOUD_3126"/>
<name>A0A0M4D508_9BACT</name>
<dbReference type="PATRIC" id="fig|1603606.3.peg.3371"/>
<dbReference type="AlphaFoldDB" id="A0A0M4D508"/>
<reference evidence="2 3" key="1">
    <citation type="submission" date="2015-07" db="EMBL/GenBank/DDBJ databases">
        <title>Isolation and Genomic Characterization of a Novel Halophilic Metal-Reducing Deltaproteobacterium from the Deep Subsurface.</title>
        <authorList>
            <person name="Badalamenti J.P."/>
            <person name="Summers Z.M."/>
            <person name="Gralnick J.A."/>
            <person name="Bond D.R."/>
        </authorList>
    </citation>
    <scope>NUCLEOTIDE SEQUENCE [LARGE SCALE GENOMIC DNA]</scope>
    <source>
        <strain evidence="2 3">WTL</strain>
    </source>
</reference>
<dbReference type="RefSeq" id="WP_053551831.1">
    <property type="nucleotide sequence ID" value="NZ_CP010802.1"/>
</dbReference>
<evidence type="ECO:0000313" key="3">
    <source>
        <dbReference type="Proteomes" id="UP000057158"/>
    </source>
</evidence>
<dbReference type="Proteomes" id="UP000057158">
    <property type="component" value="Chromosome"/>
</dbReference>
<dbReference type="OrthoDB" id="9811812at2"/>
<dbReference type="STRING" id="1603606.DSOUD_3126"/>
<dbReference type="Pfam" id="PF08818">
    <property type="entry name" value="DUF1801"/>
    <property type="match status" value="1"/>
</dbReference>
<sequence>MQTDCTEPRTIDEYISAFPQDVQQILEKIRITIQTAAPEAKETITYRIPTFTLGGSLVHFAAFKKHIGFYPTPTGIERFKKELSAFKGAKGSVKFPLNEPIPYALISEIVRFRVRENLERGNAGGQQKKDQAG</sequence>
<feature type="domain" description="YdhG-like" evidence="1">
    <location>
        <begin position="23"/>
        <end position="114"/>
    </location>
</feature>
<dbReference type="Gene3D" id="3.90.1150.200">
    <property type="match status" value="1"/>
</dbReference>
<dbReference type="EMBL" id="CP010802">
    <property type="protein sequence ID" value="ALC17851.1"/>
    <property type="molecule type" value="Genomic_DNA"/>
</dbReference>
<evidence type="ECO:0000313" key="2">
    <source>
        <dbReference type="EMBL" id="ALC17851.1"/>
    </source>
</evidence>
<dbReference type="SUPFAM" id="SSF159888">
    <property type="entry name" value="YdhG-like"/>
    <property type="match status" value="1"/>
</dbReference>